<dbReference type="SMART" id="SM01126">
    <property type="entry name" value="DDE_Tnp_IS1595"/>
    <property type="match status" value="1"/>
</dbReference>
<evidence type="ECO:0000313" key="3">
    <source>
        <dbReference type="EMBL" id="SEP15564.1"/>
    </source>
</evidence>
<dbReference type="PANTHER" id="PTHR33293:SF1">
    <property type="entry name" value="INSERTION ELEMENT IS1 1 PROTEIN INSB-RELATED"/>
    <property type="match status" value="1"/>
</dbReference>
<dbReference type="PANTHER" id="PTHR33293">
    <property type="entry name" value="INSERTION ELEMENT IS1 1 PROTEIN INSB-RELATED"/>
    <property type="match status" value="1"/>
</dbReference>
<protein>
    <submittedName>
        <fullName evidence="3">Transposase and inactivated derivatives</fullName>
    </submittedName>
</protein>
<proteinExistence type="predicted"/>
<organism evidence="3 4">
    <name type="scientific">Halorientalis persicus</name>
    <dbReference type="NCBI Taxonomy" id="1367881"/>
    <lineage>
        <taxon>Archaea</taxon>
        <taxon>Methanobacteriati</taxon>
        <taxon>Methanobacteriota</taxon>
        <taxon>Stenosarchaea group</taxon>
        <taxon>Halobacteria</taxon>
        <taxon>Halobacteriales</taxon>
        <taxon>Haloarculaceae</taxon>
        <taxon>Halorientalis</taxon>
    </lineage>
</organism>
<evidence type="ECO:0000256" key="1">
    <source>
        <dbReference type="SAM" id="MobiDB-lite"/>
    </source>
</evidence>
<evidence type="ECO:0000259" key="2">
    <source>
        <dbReference type="SMART" id="SM01126"/>
    </source>
</evidence>
<dbReference type="Pfam" id="PF12762">
    <property type="entry name" value="DDE_Tnp_IS1595"/>
    <property type="match status" value="1"/>
</dbReference>
<dbReference type="InterPro" id="IPR051354">
    <property type="entry name" value="Transposase_27_IS1"/>
</dbReference>
<dbReference type="EMBL" id="FOCX01000038">
    <property type="protein sequence ID" value="SEP15564.1"/>
    <property type="molecule type" value="Genomic_DNA"/>
</dbReference>
<sequence length="294" mass="33801">MIPLDVFGSESIAADLLQQVRWRDGVTCPRCRSDRTVRNGSYREFQRYLCKNCDRTFNDKTGTIFAHSKVALRRWLFSIYAFLRFNTSLRQLQCEIEVTHKTIHRRIERFARALDAPSLDLVGPVEIDEVYVSAGKKGRERDQPSRSRGLSTRGRGSYDGDKPPVFIIADRGTGQRYVIPAKAADESTIRLLLANRQEESLTVYTDGFRAYEPLEADDAFDREYVIHGDGEYADDEVHVNTCESHASLTRRWLSPHRGVSKDKLTQYLRAFQLRRELYRKPGRAALKHAIKATL</sequence>
<feature type="region of interest" description="Disordered" evidence="1">
    <location>
        <begin position="136"/>
        <end position="163"/>
    </location>
</feature>
<name>A0A1H8VJU4_9EURY</name>
<reference evidence="4" key="1">
    <citation type="submission" date="2016-10" db="EMBL/GenBank/DDBJ databases">
        <authorList>
            <person name="Varghese N."/>
            <person name="Submissions S."/>
        </authorList>
    </citation>
    <scope>NUCLEOTIDE SEQUENCE [LARGE SCALE GENOMIC DNA]</scope>
    <source>
        <strain evidence="4">IBRC-M 10043</strain>
    </source>
</reference>
<keyword evidence="4" id="KW-1185">Reference proteome</keyword>
<dbReference type="OrthoDB" id="86086at2157"/>
<dbReference type="AlphaFoldDB" id="A0A1H8VJU4"/>
<accession>A0A1H8VJU4</accession>
<evidence type="ECO:0000313" key="4">
    <source>
        <dbReference type="Proteomes" id="UP000198775"/>
    </source>
</evidence>
<gene>
    <name evidence="3" type="ORF">SAMN05216388_103830</name>
</gene>
<dbReference type="NCBIfam" id="NF033547">
    <property type="entry name" value="transpos_IS1595"/>
    <property type="match status" value="1"/>
</dbReference>
<feature type="compositionally biased region" description="Low complexity" evidence="1">
    <location>
        <begin position="146"/>
        <end position="155"/>
    </location>
</feature>
<dbReference type="Pfam" id="PF12760">
    <property type="entry name" value="Zn_ribbon_IS1595"/>
    <property type="match status" value="1"/>
</dbReference>
<dbReference type="Proteomes" id="UP000198775">
    <property type="component" value="Unassembled WGS sequence"/>
</dbReference>
<dbReference type="RefSeq" id="WP_092664101.1">
    <property type="nucleotide sequence ID" value="NZ_FOCX01000038.1"/>
</dbReference>
<feature type="domain" description="ISXO2-like transposase" evidence="2">
    <location>
        <begin position="120"/>
        <end position="276"/>
    </location>
</feature>
<dbReference type="InterPro" id="IPR024445">
    <property type="entry name" value="Tnp_ISXO2-like"/>
</dbReference>
<dbReference type="InterPro" id="IPR024442">
    <property type="entry name" value="Transposase_Zn_ribbon"/>
</dbReference>